<dbReference type="GO" id="GO:0072546">
    <property type="term" value="C:EMC complex"/>
    <property type="evidence" value="ECO:0007669"/>
    <property type="project" value="TreeGrafter"/>
</dbReference>
<feature type="chain" id="PRO_5004507144" description="ER membrane protein complex subunit 7 beta-sandwich domain-containing protein" evidence="7">
    <location>
        <begin position="20"/>
        <end position="272"/>
    </location>
</feature>
<evidence type="ECO:0000259" key="8">
    <source>
        <dbReference type="Pfam" id="PF09430"/>
    </source>
</evidence>
<dbReference type="PANTHER" id="PTHR13605:SF4">
    <property type="entry name" value="ER MEMBRANE PROTEIN COMPLEX SUBUNIT 7"/>
    <property type="match status" value="1"/>
</dbReference>
<feature type="transmembrane region" description="Helical" evidence="6">
    <location>
        <begin position="196"/>
        <end position="214"/>
    </location>
</feature>
<reference evidence="9 10" key="1">
    <citation type="journal article" date="2013" name="BMC Genomics">
        <title>The genome and transcriptome of the pine saprophyte Ophiostoma piceae, and a comparison with the bark beetle-associated pine pathogen Grosmannia clavigera.</title>
        <authorList>
            <person name="Haridas S."/>
            <person name="Wang Y."/>
            <person name="Lim L."/>
            <person name="Massoumi Alamouti S."/>
            <person name="Jackman S."/>
            <person name="Docking R."/>
            <person name="Robertson G."/>
            <person name="Birol I."/>
            <person name="Bohlmann J."/>
            <person name="Breuil C."/>
        </authorList>
    </citation>
    <scope>NUCLEOTIDE SEQUENCE [LARGE SCALE GENOMIC DNA]</scope>
    <source>
        <strain evidence="9 10">UAMH 11346</strain>
    </source>
</reference>
<accession>S3CA27</accession>
<dbReference type="STRING" id="1262450.S3CA27"/>
<proteinExistence type="predicted"/>
<dbReference type="OrthoDB" id="27095at2759"/>
<sequence>MRSVSLLSLLFAAATAAVASVPTTSITFQIAIPEHLQQQQQGGQNLDIASIQKQFFANIPAWTRATLESGDAASGRHTYTSAPITGSGKLVFSNVTAGSYLGEVHCATHVFVPLRVDVDGVVGGIEGAGQVLTARATETYRGNDWANQGEALRKVAVDGTASSGPTFMVAPLTLATKSYYTARSTFDVLSLLKNPMILMALFAMVMMFGMPYLMDSMDPEMKAEFEARQKQPSMGSLLGGGAGGPGGAAPGAGFDMAAYLAGSGDKKQSGRK</sequence>
<dbReference type="Pfam" id="PF09430">
    <property type="entry name" value="EMC7_beta-sandw"/>
    <property type="match status" value="1"/>
</dbReference>
<dbReference type="eggNOG" id="KOG3306">
    <property type="taxonomic scope" value="Eukaryota"/>
</dbReference>
<dbReference type="PANTHER" id="PTHR13605">
    <property type="entry name" value="ER MEMBRANE PROTEIN COMPLEX SUBUNIT 7"/>
    <property type="match status" value="1"/>
</dbReference>
<keyword evidence="4 6" id="KW-1133">Transmembrane helix</keyword>
<evidence type="ECO:0000256" key="5">
    <source>
        <dbReference type="ARBA" id="ARBA00023136"/>
    </source>
</evidence>
<keyword evidence="5 6" id="KW-0472">Membrane</keyword>
<gene>
    <name evidence="9" type="ORF">F503_04353</name>
</gene>
<evidence type="ECO:0000256" key="1">
    <source>
        <dbReference type="ARBA" id="ARBA00004167"/>
    </source>
</evidence>
<keyword evidence="2 6" id="KW-0812">Transmembrane</keyword>
<dbReference type="Proteomes" id="UP000016923">
    <property type="component" value="Unassembled WGS sequence"/>
</dbReference>
<name>S3CA27_OPHP1</name>
<feature type="domain" description="ER membrane protein complex subunit 7 beta-sandwich" evidence="8">
    <location>
        <begin position="61"/>
        <end position="199"/>
    </location>
</feature>
<evidence type="ECO:0000313" key="10">
    <source>
        <dbReference type="Proteomes" id="UP000016923"/>
    </source>
</evidence>
<keyword evidence="10" id="KW-1185">Reference proteome</keyword>
<dbReference type="InterPro" id="IPR039163">
    <property type="entry name" value="EMC7"/>
</dbReference>
<evidence type="ECO:0000256" key="2">
    <source>
        <dbReference type="ARBA" id="ARBA00022692"/>
    </source>
</evidence>
<protein>
    <recommendedName>
        <fullName evidence="8">ER membrane protein complex subunit 7 beta-sandwich domain-containing protein</fullName>
    </recommendedName>
</protein>
<evidence type="ECO:0000313" key="9">
    <source>
        <dbReference type="EMBL" id="EPE08766.1"/>
    </source>
</evidence>
<evidence type="ECO:0000256" key="7">
    <source>
        <dbReference type="SAM" id="SignalP"/>
    </source>
</evidence>
<dbReference type="HOGENOM" id="CLU_073620_0_1_1"/>
<keyword evidence="3 7" id="KW-0732">Signal</keyword>
<organism evidence="9 10">
    <name type="scientific">Ophiostoma piceae (strain UAMH 11346)</name>
    <name type="common">Sap stain fungus</name>
    <dbReference type="NCBI Taxonomy" id="1262450"/>
    <lineage>
        <taxon>Eukaryota</taxon>
        <taxon>Fungi</taxon>
        <taxon>Dikarya</taxon>
        <taxon>Ascomycota</taxon>
        <taxon>Pezizomycotina</taxon>
        <taxon>Sordariomycetes</taxon>
        <taxon>Sordariomycetidae</taxon>
        <taxon>Ophiostomatales</taxon>
        <taxon>Ophiostomataceae</taxon>
        <taxon>Ophiostoma</taxon>
    </lineage>
</organism>
<comment type="subcellular location">
    <subcellularLocation>
        <location evidence="1">Membrane</location>
        <topology evidence="1">Single-pass membrane protein</topology>
    </subcellularLocation>
</comment>
<dbReference type="VEuPathDB" id="FungiDB:F503_04353"/>
<dbReference type="EMBL" id="KE148148">
    <property type="protein sequence ID" value="EPE08766.1"/>
    <property type="molecule type" value="Genomic_DNA"/>
</dbReference>
<evidence type="ECO:0000256" key="3">
    <source>
        <dbReference type="ARBA" id="ARBA00022729"/>
    </source>
</evidence>
<feature type="signal peptide" evidence="7">
    <location>
        <begin position="1"/>
        <end position="19"/>
    </location>
</feature>
<dbReference type="InterPro" id="IPR019008">
    <property type="entry name" value="Beta_sandwich_EMC7"/>
</dbReference>
<evidence type="ECO:0000256" key="6">
    <source>
        <dbReference type="SAM" id="Phobius"/>
    </source>
</evidence>
<evidence type="ECO:0000256" key="4">
    <source>
        <dbReference type="ARBA" id="ARBA00022989"/>
    </source>
</evidence>
<dbReference type="AlphaFoldDB" id="S3CA27"/>